<keyword evidence="2" id="KW-1185">Reference proteome</keyword>
<reference evidence="1 2" key="1">
    <citation type="submission" date="2020-08" db="EMBL/GenBank/DDBJ databases">
        <title>Genomic Encyclopedia of Type Strains, Phase IV (KMG-IV): sequencing the most valuable type-strain genomes for metagenomic binning, comparative biology and taxonomic classification.</title>
        <authorList>
            <person name="Goeker M."/>
        </authorList>
    </citation>
    <scope>NUCLEOTIDE SEQUENCE [LARGE SCALE GENOMIC DNA]</scope>
    <source>
        <strain evidence="1 2">YIM 65646</strain>
    </source>
</reference>
<dbReference type="InterPro" id="IPR016064">
    <property type="entry name" value="NAD/diacylglycerol_kinase_sf"/>
</dbReference>
<dbReference type="SUPFAM" id="SSF111331">
    <property type="entry name" value="NAD kinase/diacylglycerol kinase-like"/>
    <property type="match status" value="1"/>
</dbReference>
<name>A0A841G4C9_9ACTN</name>
<evidence type="ECO:0000313" key="1">
    <source>
        <dbReference type="EMBL" id="MBB6038970.1"/>
    </source>
</evidence>
<sequence>MDVVLLSLADGAPSCGPRTQVLACSDALKAGGATVRLEEAVDDAGIDAVLTDVVASGAALVLAADSDAQVRAVWRRAVKLLAPPPSARPDDLPAGRTVPDLPALGVLPLAQAPELVAALDLPTTPAAVAAAVLGGRTRRLDVLRHDGGSATVHGVRLGGGDTPWFGKIAVDDLILTDGTQRVLTCVVANASGYSTVDGLPLTDPDPADGALDVAVAVPVVKRGLLRRKVQVEVRRARGRAVAITPGAEVPYIDDGVVGTLARKRTWWNEREAAAVYVT</sequence>
<evidence type="ECO:0000313" key="2">
    <source>
        <dbReference type="Proteomes" id="UP000548476"/>
    </source>
</evidence>
<dbReference type="RefSeq" id="WP_184791931.1">
    <property type="nucleotide sequence ID" value="NZ_BONT01000055.1"/>
</dbReference>
<dbReference type="InterPro" id="IPR017438">
    <property type="entry name" value="ATP-NAD_kinase_N"/>
</dbReference>
<evidence type="ECO:0008006" key="3">
    <source>
        <dbReference type="Google" id="ProtNLM"/>
    </source>
</evidence>
<organism evidence="1 2">
    <name type="scientific">Phytomonospora endophytica</name>
    <dbReference type="NCBI Taxonomy" id="714109"/>
    <lineage>
        <taxon>Bacteria</taxon>
        <taxon>Bacillati</taxon>
        <taxon>Actinomycetota</taxon>
        <taxon>Actinomycetes</taxon>
        <taxon>Micromonosporales</taxon>
        <taxon>Micromonosporaceae</taxon>
        <taxon>Phytomonospora</taxon>
    </lineage>
</organism>
<gene>
    <name evidence="1" type="ORF">HNR73_006859</name>
</gene>
<dbReference type="Gene3D" id="3.40.50.10330">
    <property type="entry name" value="Probable inorganic polyphosphate/atp-NAD kinase, domain 1"/>
    <property type="match status" value="1"/>
</dbReference>
<accession>A0A841G4C9</accession>
<protein>
    <recommendedName>
        <fullName evidence="3">DAGKc domain-containing protein</fullName>
    </recommendedName>
</protein>
<comment type="caution">
    <text evidence="1">The sequence shown here is derived from an EMBL/GenBank/DDBJ whole genome shotgun (WGS) entry which is preliminary data.</text>
</comment>
<dbReference type="AlphaFoldDB" id="A0A841G4C9"/>
<proteinExistence type="predicted"/>
<dbReference type="Proteomes" id="UP000548476">
    <property type="component" value="Unassembled WGS sequence"/>
</dbReference>
<dbReference type="EMBL" id="JACHGT010000019">
    <property type="protein sequence ID" value="MBB6038970.1"/>
    <property type="molecule type" value="Genomic_DNA"/>
</dbReference>